<feature type="signal peptide" evidence="1">
    <location>
        <begin position="1"/>
        <end position="19"/>
    </location>
</feature>
<protein>
    <recommendedName>
        <fullName evidence="4">Zinc-dependent peptidase</fullName>
    </recommendedName>
</protein>
<organism evidence="2 3">
    <name type="scientific">Ramlibacter algicola</name>
    <dbReference type="NCBI Taxonomy" id="2795217"/>
    <lineage>
        <taxon>Bacteria</taxon>
        <taxon>Pseudomonadati</taxon>
        <taxon>Pseudomonadota</taxon>
        <taxon>Betaproteobacteria</taxon>
        <taxon>Burkholderiales</taxon>
        <taxon>Comamonadaceae</taxon>
        <taxon>Ramlibacter</taxon>
    </lineage>
</organism>
<reference evidence="2" key="1">
    <citation type="submission" date="2020-12" db="EMBL/GenBank/DDBJ databases">
        <title>Ramlibacter sp. nov., isolated from a freshwater alga, Cryptomonas.</title>
        <authorList>
            <person name="Kim H.M."/>
            <person name="Jeon C.O."/>
        </authorList>
    </citation>
    <scope>NUCLEOTIDE SEQUENCE</scope>
    <source>
        <strain evidence="2">CrO1</strain>
    </source>
</reference>
<gene>
    <name evidence="2" type="ORF">I8E28_16670</name>
</gene>
<dbReference type="RefSeq" id="WP_200789238.1">
    <property type="nucleotide sequence ID" value="NZ_JAEDAO010000001.1"/>
</dbReference>
<keyword evidence="1" id="KW-0732">Signal</keyword>
<dbReference type="EMBL" id="JAEDAO010000001">
    <property type="protein sequence ID" value="MBK0394238.1"/>
    <property type="molecule type" value="Genomic_DNA"/>
</dbReference>
<evidence type="ECO:0000313" key="3">
    <source>
        <dbReference type="Proteomes" id="UP000617041"/>
    </source>
</evidence>
<evidence type="ECO:0000256" key="1">
    <source>
        <dbReference type="SAM" id="SignalP"/>
    </source>
</evidence>
<dbReference type="AlphaFoldDB" id="A0A934USZ2"/>
<evidence type="ECO:0000313" key="2">
    <source>
        <dbReference type="EMBL" id="MBK0394238.1"/>
    </source>
</evidence>
<keyword evidence="3" id="KW-1185">Reference proteome</keyword>
<feature type="chain" id="PRO_5037024334" description="Zinc-dependent peptidase" evidence="1">
    <location>
        <begin position="20"/>
        <end position="345"/>
    </location>
</feature>
<name>A0A934USZ2_9BURK</name>
<accession>A0A934USZ2</accession>
<proteinExistence type="predicted"/>
<evidence type="ECO:0008006" key="4">
    <source>
        <dbReference type="Google" id="ProtNLM"/>
    </source>
</evidence>
<sequence>MRSTFAPWLALAFALPAFGRDCADTDTSCLRDGSRQHVVRDLDYWRPMLQRPLSDRIRPAPAEVVDYLALDNRLNGFPERPRSATPDAAFLADLRRAADGIPARVWDLVAPGLAGVLLVDRLGSTGFTSIVRDAQGRAVAASIVLDAGLLAGLDGNGWASWKENTPFRRDGLHRLSVQMEPEASNEREAAIRYILLHELGHAAGILKGVHPGWEAGTLPTSLAPWPFLQVSWAADRKGHPHPRDGQGFAQRADVVYYVGAKLDIAEAAPTYRALARTSFPTLYAATNPWDDFAESFANYVHVVLLRKPWRVQLRGVGDDTETFDACWGLPRCEAKERMLRALLGP</sequence>
<comment type="caution">
    <text evidence="2">The sequence shown here is derived from an EMBL/GenBank/DDBJ whole genome shotgun (WGS) entry which is preliminary data.</text>
</comment>
<dbReference type="Proteomes" id="UP000617041">
    <property type="component" value="Unassembled WGS sequence"/>
</dbReference>